<accession>A0A7S4KDE9</accession>
<gene>
    <name evidence="2" type="ORF">OAUR00152_LOCUS43199</name>
</gene>
<feature type="compositionally biased region" description="Basic and acidic residues" evidence="1">
    <location>
        <begin position="1"/>
        <end position="15"/>
    </location>
</feature>
<organism evidence="2">
    <name type="scientific">Odontella aurita</name>
    <dbReference type="NCBI Taxonomy" id="265563"/>
    <lineage>
        <taxon>Eukaryota</taxon>
        <taxon>Sar</taxon>
        <taxon>Stramenopiles</taxon>
        <taxon>Ochrophyta</taxon>
        <taxon>Bacillariophyta</taxon>
        <taxon>Mediophyceae</taxon>
        <taxon>Biddulphiophycidae</taxon>
        <taxon>Eupodiscales</taxon>
        <taxon>Odontellaceae</taxon>
        <taxon>Odontella</taxon>
    </lineage>
</organism>
<sequence>MVRKCDKTQDSKKESVQQAGEDAALNPDKQSRTICVAYKLELDDVSCGMSDRLVREKCISASTLENEERTRGGIESQESCWNERHDDLLRCCGRISSQTKDDEETYTPRAPARLRKGYGAAGTQGLAPQANPSRDDNERAPLIKTHLSMTIESSSQDSYAMKTATISCNEKDSMEEKASTDADNYLAMGIMERAFPERFFALVVTLLVEIPTLFIISGGSDQLCQLIGRQRYQLLIAFLPLTSAISGNVGEFHTSNFLPLLIFPIHVRLSSCSI</sequence>
<protein>
    <submittedName>
        <fullName evidence="2">Uncharacterized protein</fullName>
    </submittedName>
</protein>
<dbReference type="AlphaFoldDB" id="A0A7S4KDE9"/>
<feature type="region of interest" description="Disordered" evidence="1">
    <location>
        <begin position="1"/>
        <end position="25"/>
    </location>
</feature>
<reference evidence="2" key="1">
    <citation type="submission" date="2021-01" db="EMBL/GenBank/DDBJ databases">
        <authorList>
            <person name="Corre E."/>
            <person name="Pelletier E."/>
            <person name="Niang G."/>
            <person name="Scheremetjew M."/>
            <person name="Finn R."/>
            <person name="Kale V."/>
            <person name="Holt S."/>
            <person name="Cochrane G."/>
            <person name="Meng A."/>
            <person name="Brown T."/>
            <person name="Cohen L."/>
        </authorList>
    </citation>
    <scope>NUCLEOTIDE SEQUENCE</scope>
    <source>
        <strain evidence="2">Isolate 1302-5</strain>
    </source>
</reference>
<evidence type="ECO:0000256" key="1">
    <source>
        <dbReference type="SAM" id="MobiDB-lite"/>
    </source>
</evidence>
<feature type="region of interest" description="Disordered" evidence="1">
    <location>
        <begin position="118"/>
        <end position="137"/>
    </location>
</feature>
<evidence type="ECO:0000313" key="2">
    <source>
        <dbReference type="EMBL" id="CAE2291030.1"/>
    </source>
</evidence>
<proteinExistence type="predicted"/>
<name>A0A7S4KDE9_9STRA</name>
<dbReference type="EMBL" id="HBKQ01063302">
    <property type="protein sequence ID" value="CAE2291030.1"/>
    <property type="molecule type" value="Transcribed_RNA"/>
</dbReference>